<evidence type="ECO:0000256" key="1">
    <source>
        <dbReference type="SAM" id="MobiDB-lite"/>
    </source>
</evidence>
<dbReference type="Proteomes" id="UP000431922">
    <property type="component" value="Unassembled WGS sequence"/>
</dbReference>
<evidence type="ECO:0000313" key="4">
    <source>
        <dbReference type="Proteomes" id="UP000431922"/>
    </source>
</evidence>
<accession>A0A845BAA5</accession>
<evidence type="ECO:0000256" key="2">
    <source>
        <dbReference type="SAM" id="SignalP"/>
    </source>
</evidence>
<keyword evidence="4" id="KW-1185">Reference proteome</keyword>
<dbReference type="AlphaFoldDB" id="A0A845BAA5"/>
<feature type="region of interest" description="Disordered" evidence="1">
    <location>
        <begin position="333"/>
        <end position="352"/>
    </location>
</feature>
<gene>
    <name evidence="3" type="ORF">GRI65_08670</name>
</gene>
<feature type="signal peptide" evidence="2">
    <location>
        <begin position="1"/>
        <end position="33"/>
    </location>
</feature>
<organism evidence="3 4">
    <name type="scientific">Allopontixanthobacter sediminis</name>
    <dbReference type="NCBI Taxonomy" id="1689985"/>
    <lineage>
        <taxon>Bacteria</taxon>
        <taxon>Pseudomonadati</taxon>
        <taxon>Pseudomonadota</taxon>
        <taxon>Alphaproteobacteria</taxon>
        <taxon>Sphingomonadales</taxon>
        <taxon>Erythrobacteraceae</taxon>
        <taxon>Allopontixanthobacter</taxon>
    </lineage>
</organism>
<proteinExistence type="predicted"/>
<keyword evidence="2" id="KW-0732">Signal</keyword>
<evidence type="ECO:0000313" key="3">
    <source>
        <dbReference type="EMBL" id="MXP44529.1"/>
    </source>
</evidence>
<name>A0A845BAA5_9SPHN</name>
<comment type="caution">
    <text evidence="3">The sequence shown here is derived from an EMBL/GenBank/DDBJ whole genome shotgun (WGS) entry which is preliminary data.</text>
</comment>
<feature type="chain" id="PRO_5032298983" description="Peptidase MA superfamily protein" evidence="2">
    <location>
        <begin position="34"/>
        <end position="352"/>
    </location>
</feature>
<evidence type="ECO:0008006" key="5">
    <source>
        <dbReference type="Google" id="ProtNLM"/>
    </source>
</evidence>
<dbReference type="EMBL" id="WTYL01000002">
    <property type="protein sequence ID" value="MXP44529.1"/>
    <property type="molecule type" value="Genomic_DNA"/>
</dbReference>
<reference evidence="3 4" key="1">
    <citation type="submission" date="2019-12" db="EMBL/GenBank/DDBJ databases">
        <title>Genomic-based taxomic classification of the family Erythrobacteraceae.</title>
        <authorList>
            <person name="Xu L."/>
        </authorList>
    </citation>
    <scope>NUCLEOTIDE SEQUENCE [LARGE SCALE GENOMIC DNA]</scope>
    <source>
        <strain evidence="3 4">KCTC 42453</strain>
    </source>
</reference>
<sequence>MRLPKIADAGLRLRYFLIIALMLAAPIAQPAHGADDTSAQLAALQKRDELVQSIGWKLITGNAAFCSEARPAVGLLLQDVAAFGNPAAVRAAMGLAGDIAVQARAAGSPAFRSGLPVFAEVLAVDGQPMSSLPPADKETWQRLTTLHQRVNEALRDRGQVEIVWSGPQGAPITTLLVGETACASGFEVIAGSRRASANGQRVAIGADFVGFSYTEELLAAALAHEFAHNLLGHPGWLDANGRKRRNIRVTEREADRLMPWLLANGGYDPAAAERFMREWGPGNDGGLFRGRTHDGWDERAEFIAAELPLIARSKAASGSADWRRGFRREIESAPPRANAYSAASAASGSSIE</sequence>
<dbReference type="OrthoDB" id="7338723at2"/>
<dbReference type="RefSeq" id="WP_160756111.1">
    <property type="nucleotide sequence ID" value="NZ_WTYL01000002.1"/>
</dbReference>
<protein>
    <recommendedName>
        <fullName evidence="5">Peptidase MA superfamily protein</fullName>
    </recommendedName>
</protein>